<accession>A0A848IX41</accession>
<protein>
    <submittedName>
        <fullName evidence="6">Bifunctional 4-hydroxy-2-oxoglutarate aldolase/2-dehydro-3-deoxy-phosphogluconate aldolase</fullName>
        <ecNumber evidence="6">4.1.2.14</ecNumber>
        <ecNumber evidence="6">4.1.3.16</ecNumber>
    </submittedName>
</protein>
<comment type="pathway">
    <text evidence="1">Carbohydrate acid metabolism.</text>
</comment>
<dbReference type="PANTHER" id="PTHR30246">
    <property type="entry name" value="2-KETO-3-DEOXY-6-PHOSPHOGLUCONATE ALDOLASE"/>
    <property type="match status" value="1"/>
</dbReference>
<proteinExistence type="inferred from homology"/>
<dbReference type="AlphaFoldDB" id="A0A848IX41"/>
<keyword evidence="7" id="KW-1185">Reference proteome</keyword>
<name>A0A848IX41_9BACT</name>
<dbReference type="GO" id="GO:0008675">
    <property type="term" value="F:2-dehydro-3-deoxy-phosphogluconate aldolase activity"/>
    <property type="evidence" value="ECO:0007669"/>
    <property type="project" value="UniProtKB-EC"/>
</dbReference>
<dbReference type="SUPFAM" id="SSF51569">
    <property type="entry name" value="Aldolase"/>
    <property type="match status" value="1"/>
</dbReference>
<dbReference type="NCBIfam" id="NF005499">
    <property type="entry name" value="PRK07114.1"/>
    <property type="match status" value="1"/>
</dbReference>
<comment type="subunit">
    <text evidence="3">Homotrimer.</text>
</comment>
<dbReference type="CDD" id="cd00452">
    <property type="entry name" value="KDPG_aldolase"/>
    <property type="match status" value="1"/>
</dbReference>
<evidence type="ECO:0000313" key="7">
    <source>
        <dbReference type="Proteomes" id="UP000559010"/>
    </source>
</evidence>
<dbReference type="RefSeq" id="WP_169681267.1">
    <property type="nucleotide sequence ID" value="NZ_JABBNU010000006.1"/>
</dbReference>
<keyword evidence="5" id="KW-0119">Carbohydrate metabolism</keyword>
<evidence type="ECO:0000313" key="6">
    <source>
        <dbReference type="EMBL" id="NMM48877.1"/>
    </source>
</evidence>
<keyword evidence="4 6" id="KW-0456">Lyase</keyword>
<dbReference type="EC" id="4.1.2.14" evidence="6"/>
<dbReference type="Pfam" id="PF01081">
    <property type="entry name" value="Aldolase"/>
    <property type="match status" value="1"/>
</dbReference>
<gene>
    <name evidence="6" type="ORF">HH304_10740</name>
</gene>
<dbReference type="InterPro" id="IPR013785">
    <property type="entry name" value="Aldolase_TIM"/>
</dbReference>
<organism evidence="6 7">
    <name type="scientific">Marinigracilibium pacificum</name>
    <dbReference type="NCBI Taxonomy" id="2729599"/>
    <lineage>
        <taxon>Bacteria</taxon>
        <taxon>Pseudomonadati</taxon>
        <taxon>Bacteroidota</taxon>
        <taxon>Cytophagia</taxon>
        <taxon>Cytophagales</taxon>
        <taxon>Flammeovirgaceae</taxon>
        <taxon>Marinigracilibium</taxon>
    </lineage>
</organism>
<sequence length="222" mass="24616">MAKYNRNEVIDQMMETGIIPVFYHPDVDICKNILQSCYDGGIRVFEFTNRGEGSFRIYEELQIYVNKFLPDLILGIGSIIDAPTSANYISIGANFIVSPIFNPEIAKICNRQKIAWVPGCGSLTEISNAEEYGADLIKIFPARQVGGPEFIKAIHGPCPWTKIMPTGGVNPTKADLIEWFSAGAHCVGIGSKLITSEIIQNKSYDDLTLQIKSLLDIVKEIR</sequence>
<evidence type="ECO:0000256" key="5">
    <source>
        <dbReference type="ARBA" id="ARBA00023277"/>
    </source>
</evidence>
<dbReference type="Gene3D" id="3.20.20.70">
    <property type="entry name" value="Aldolase class I"/>
    <property type="match status" value="1"/>
</dbReference>
<dbReference type="EMBL" id="JABBNU010000006">
    <property type="protein sequence ID" value="NMM48877.1"/>
    <property type="molecule type" value="Genomic_DNA"/>
</dbReference>
<evidence type="ECO:0000256" key="2">
    <source>
        <dbReference type="ARBA" id="ARBA00006906"/>
    </source>
</evidence>
<evidence type="ECO:0000256" key="1">
    <source>
        <dbReference type="ARBA" id="ARBA00004761"/>
    </source>
</evidence>
<dbReference type="EC" id="4.1.3.16" evidence="6"/>
<dbReference type="InterPro" id="IPR000887">
    <property type="entry name" value="Aldlse_KDPG_KHG"/>
</dbReference>
<evidence type="ECO:0000256" key="4">
    <source>
        <dbReference type="ARBA" id="ARBA00023239"/>
    </source>
</evidence>
<comment type="caution">
    <text evidence="6">The sequence shown here is derived from an EMBL/GenBank/DDBJ whole genome shotgun (WGS) entry which is preliminary data.</text>
</comment>
<dbReference type="Proteomes" id="UP000559010">
    <property type="component" value="Unassembled WGS sequence"/>
</dbReference>
<dbReference type="GO" id="GO:0008700">
    <property type="term" value="F:(R,S)-4-hydroxy-2-oxoglutarate aldolase activity"/>
    <property type="evidence" value="ECO:0007669"/>
    <property type="project" value="UniProtKB-EC"/>
</dbReference>
<comment type="similarity">
    <text evidence="2">Belongs to the KHG/KDPG aldolase family.</text>
</comment>
<evidence type="ECO:0000256" key="3">
    <source>
        <dbReference type="ARBA" id="ARBA00011233"/>
    </source>
</evidence>
<reference evidence="6 7" key="1">
    <citation type="submission" date="2020-04" db="EMBL/GenBank/DDBJ databases">
        <title>Flammeovirgaceae bacterium KN852 isolated from deep sea.</title>
        <authorList>
            <person name="Zhang D.-C."/>
        </authorList>
    </citation>
    <scope>NUCLEOTIDE SEQUENCE [LARGE SCALE GENOMIC DNA]</scope>
    <source>
        <strain evidence="6 7">KN852</strain>
    </source>
</reference>
<dbReference type="PANTHER" id="PTHR30246:SF1">
    <property type="entry name" value="2-DEHYDRO-3-DEOXY-6-PHOSPHOGALACTONATE ALDOLASE-RELATED"/>
    <property type="match status" value="1"/>
</dbReference>